<organism evidence="1 2">
    <name type="scientific">Candidatus Nitrosocosmicus arcticus</name>
    <dbReference type="NCBI Taxonomy" id="2035267"/>
    <lineage>
        <taxon>Archaea</taxon>
        <taxon>Nitrososphaerota</taxon>
        <taxon>Nitrososphaeria</taxon>
        <taxon>Nitrososphaerales</taxon>
        <taxon>Nitrososphaeraceae</taxon>
        <taxon>Candidatus Nitrosocosmicus</taxon>
    </lineage>
</organism>
<dbReference type="Proteomes" id="UP000315289">
    <property type="component" value="Unassembled WGS sequence"/>
</dbReference>
<protein>
    <submittedName>
        <fullName evidence="1">Uncharacterized protein</fullName>
    </submittedName>
</protein>
<evidence type="ECO:0000313" key="2">
    <source>
        <dbReference type="Proteomes" id="UP000315289"/>
    </source>
</evidence>
<keyword evidence="2" id="KW-1185">Reference proteome</keyword>
<dbReference type="RefSeq" id="WP_144729329.1">
    <property type="nucleotide sequence ID" value="NZ_ML675580.1"/>
</dbReference>
<reference evidence="1 2" key="1">
    <citation type="journal article" date="2019" name="Front. Microbiol.">
        <title>Ammonia Oxidation by the Arctic Terrestrial Thaumarchaeote Candidatus Nitrosocosmicus arcticus Is Stimulated by Increasing Temperatures.</title>
        <authorList>
            <person name="Alves R.J.E."/>
            <person name="Kerou M."/>
            <person name="Zappe A."/>
            <person name="Bittner R."/>
            <person name="Abby S.S."/>
            <person name="Schmidt H.A."/>
            <person name="Pfeifer K."/>
            <person name="Schleper C."/>
        </authorList>
    </citation>
    <scope>NUCLEOTIDE SEQUENCE [LARGE SCALE GENOMIC DNA]</scope>
    <source>
        <strain evidence="1 2">Kfb</strain>
    </source>
</reference>
<gene>
    <name evidence="1" type="ORF">NARC_40123</name>
</gene>
<dbReference type="EMBL" id="VOAH01000004">
    <property type="protein sequence ID" value="TVP41160.1"/>
    <property type="molecule type" value="Genomic_DNA"/>
</dbReference>
<dbReference type="AlphaFoldDB" id="A0A557SX30"/>
<name>A0A557SX30_9ARCH</name>
<accession>A0A557SX30</accession>
<sequence>MYKKSTDALKKSTKPLIVISTIVTLLMASISSMPIMSSSAVDYGLVSKDNNSGSIETHSLYNCVGEGKTCININENNNNIIANNTE</sequence>
<evidence type="ECO:0000313" key="1">
    <source>
        <dbReference type="EMBL" id="TVP41160.1"/>
    </source>
</evidence>
<dbReference type="OrthoDB" id="14217at2157"/>
<proteinExistence type="predicted"/>
<comment type="caution">
    <text evidence="1">The sequence shown here is derived from an EMBL/GenBank/DDBJ whole genome shotgun (WGS) entry which is preliminary data.</text>
</comment>